<keyword evidence="3" id="KW-0411">Iron-sulfur</keyword>
<dbReference type="InterPro" id="IPR006638">
    <property type="entry name" value="Elp3/MiaA/NifB-like_rSAM"/>
</dbReference>
<dbReference type="GO" id="GO:0051536">
    <property type="term" value="F:iron-sulfur cluster binding"/>
    <property type="evidence" value="ECO:0007669"/>
    <property type="project" value="UniProtKB-KW"/>
</dbReference>
<evidence type="ECO:0000313" key="7">
    <source>
        <dbReference type="Proteomes" id="UP000190044"/>
    </source>
</evidence>
<dbReference type="Gene3D" id="3.80.30.30">
    <property type="match status" value="1"/>
</dbReference>
<dbReference type="InterPro" id="IPR007197">
    <property type="entry name" value="rSAM"/>
</dbReference>
<name>A0A1T5CB60_9SPHN</name>
<sequence length="361" mass="39883">MPAKPLPLLAGRGAPENPPPVRTGSLAREADGDWLDAAANIDGAPPRLRTTVTIEHPKTIIARNTSPDIGFDRSINPYRGCEHGCIYCFARPTHAFHDLSPGLDFESRLFAKPDAAKLLRRELASRNYKVAPLAIGTNTDGYQPIERDWGITRSVIEVLAEARHPLLITTKSDRLLRDIDLLAQMAKDELVGVAISVTTLDAALARTLEPRAPHPQRRLAAIRALVDAGIPTQVNISPIIPAITDHEIEAIMAAAAGAGAIRASYILMRLPFEVAPLFRAWLAAHYPDRADKVMHMVQDIRGGRDNDPNFFSRMKGRGIWPQLIRQRVKRAARAHGMDRSFPAIRTDLFRPPERGGQMELF</sequence>
<protein>
    <submittedName>
        <fullName evidence="6">DNA repair photolyase</fullName>
    </submittedName>
</protein>
<evidence type="ECO:0000256" key="1">
    <source>
        <dbReference type="ARBA" id="ARBA00022723"/>
    </source>
</evidence>
<dbReference type="AlphaFoldDB" id="A0A1T5CB60"/>
<dbReference type="GO" id="GO:0046872">
    <property type="term" value="F:metal ion binding"/>
    <property type="evidence" value="ECO:0007669"/>
    <property type="project" value="UniProtKB-KW"/>
</dbReference>
<dbReference type="Pfam" id="PF04055">
    <property type="entry name" value="Radical_SAM"/>
    <property type="match status" value="1"/>
</dbReference>
<evidence type="ECO:0000256" key="2">
    <source>
        <dbReference type="ARBA" id="ARBA00023004"/>
    </source>
</evidence>
<dbReference type="RefSeq" id="WP_079638404.1">
    <property type="nucleotide sequence ID" value="NZ_FUYP01000009.1"/>
</dbReference>
<dbReference type="SFLD" id="SFLDS00029">
    <property type="entry name" value="Radical_SAM"/>
    <property type="match status" value="1"/>
</dbReference>
<keyword evidence="1" id="KW-0479">Metal-binding</keyword>
<dbReference type="SMART" id="SM00729">
    <property type="entry name" value="Elp3"/>
    <property type="match status" value="1"/>
</dbReference>
<evidence type="ECO:0000313" key="6">
    <source>
        <dbReference type="EMBL" id="SKB56360.1"/>
    </source>
</evidence>
<dbReference type="PROSITE" id="PS51918">
    <property type="entry name" value="RADICAL_SAM"/>
    <property type="match status" value="1"/>
</dbReference>
<reference evidence="7" key="1">
    <citation type="submission" date="2017-02" db="EMBL/GenBank/DDBJ databases">
        <authorList>
            <person name="Varghese N."/>
            <person name="Submissions S."/>
        </authorList>
    </citation>
    <scope>NUCLEOTIDE SEQUENCE [LARGE SCALE GENOMIC DNA]</scope>
    <source>
        <strain evidence="7">R11H</strain>
    </source>
</reference>
<dbReference type="OrthoDB" id="9785699at2"/>
<evidence type="ECO:0000256" key="3">
    <source>
        <dbReference type="ARBA" id="ARBA00023014"/>
    </source>
</evidence>
<evidence type="ECO:0000256" key="4">
    <source>
        <dbReference type="SAM" id="MobiDB-lite"/>
    </source>
</evidence>
<dbReference type="Proteomes" id="UP000190044">
    <property type="component" value="Unassembled WGS sequence"/>
</dbReference>
<dbReference type="SFLD" id="SFLDG01084">
    <property type="entry name" value="Uncharacterised_Radical_SAM_Su"/>
    <property type="match status" value="1"/>
</dbReference>
<dbReference type="PANTHER" id="PTHR43432">
    <property type="entry name" value="SLR0285 PROTEIN"/>
    <property type="match status" value="1"/>
</dbReference>
<dbReference type="PANTHER" id="PTHR43432:SF3">
    <property type="entry name" value="SLR0285 PROTEIN"/>
    <property type="match status" value="1"/>
</dbReference>
<feature type="domain" description="Radical SAM core" evidence="5">
    <location>
        <begin position="64"/>
        <end position="304"/>
    </location>
</feature>
<feature type="region of interest" description="Disordered" evidence="4">
    <location>
        <begin position="1"/>
        <end position="23"/>
    </location>
</feature>
<dbReference type="InterPro" id="IPR058240">
    <property type="entry name" value="rSAM_sf"/>
</dbReference>
<dbReference type="NCBIfam" id="NF033668">
    <property type="entry name" value="rSAM_PA0069"/>
    <property type="match status" value="1"/>
</dbReference>
<proteinExistence type="predicted"/>
<organism evidence="6 7">
    <name type="scientific">Sphingopyxis flava</name>
    <dbReference type="NCBI Taxonomy" id="1507287"/>
    <lineage>
        <taxon>Bacteria</taxon>
        <taxon>Pseudomonadati</taxon>
        <taxon>Pseudomonadota</taxon>
        <taxon>Alphaproteobacteria</taxon>
        <taxon>Sphingomonadales</taxon>
        <taxon>Sphingomonadaceae</taxon>
        <taxon>Sphingopyxis</taxon>
    </lineage>
</organism>
<dbReference type="SUPFAM" id="SSF102114">
    <property type="entry name" value="Radical SAM enzymes"/>
    <property type="match status" value="1"/>
</dbReference>
<evidence type="ECO:0000259" key="5">
    <source>
        <dbReference type="PROSITE" id="PS51918"/>
    </source>
</evidence>
<gene>
    <name evidence="6" type="ORF">SAMN06295937_100988</name>
</gene>
<accession>A0A1T5CB60</accession>
<keyword evidence="2" id="KW-0408">Iron</keyword>
<dbReference type="EMBL" id="FUYP01000009">
    <property type="protein sequence ID" value="SKB56360.1"/>
    <property type="molecule type" value="Genomic_DNA"/>
</dbReference>
<dbReference type="InterPro" id="IPR040086">
    <property type="entry name" value="MJ0683-like"/>
</dbReference>
<keyword evidence="7" id="KW-1185">Reference proteome</keyword>
<dbReference type="CDD" id="cd01335">
    <property type="entry name" value="Radical_SAM"/>
    <property type="match status" value="1"/>
</dbReference>
<dbReference type="GO" id="GO:0016829">
    <property type="term" value="F:lyase activity"/>
    <property type="evidence" value="ECO:0007669"/>
    <property type="project" value="UniProtKB-KW"/>
</dbReference>
<keyword evidence="6" id="KW-0456">Lyase</keyword>